<dbReference type="EMBL" id="JAMZMK010011533">
    <property type="protein sequence ID" value="KAI7726793.1"/>
    <property type="molecule type" value="Genomic_DNA"/>
</dbReference>
<evidence type="ECO:0000313" key="14">
    <source>
        <dbReference type="EMBL" id="KAI7726793.1"/>
    </source>
</evidence>
<keyword evidence="8 13" id="KW-0560">Oxidoreductase</keyword>
<protein>
    <submittedName>
        <fullName evidence="14">Uncharacterized protein</fullName>
    </submittedName>
</protein>
<evidence type="ECO:0000256" key="7">
    <source>
        <dbReference type="ARBA" id="ARBA00022989"/>
    </source>
</evidence>
<sequence>MVIRKSNESVTVKGYDIHVGSILFVNIWSIGRNPEYWESPLEFNPDRFLEGGALKGSLDIKGHNFKLLPFGTGRRSCPGINMAMRQLPVVIASLIQCFEWNVNDKQALNMDERGGLTAPRATDLVCLPLVRKNAPFIA</sequence>
<dbReference type="PROSITE" id="PS00086">
    <property type="entry name" value="CYTOCHROME_P450"/>
    <property type="match status" value="1"/>
</dbReference>
<dbReference type="Gene3D" id="1.10.630.10">
    <property type="entry name" value="Cytochrome P450"/>
    <property type="match status" value="1"/>
</dbReference>
<evidence type="ECO:0000256" key="8">
    <source>
        <dbReference type="ARBA" id="ARBA00023002"/>
    </source>
</evidence>
<evidence type="ECO:0000256" key="9">
    <source>
        <dbReference type="ARBA" id="ARBA00023004"/>
    </source>
</evidence>
<dbReference type="GO" id="GO:0005506">
    <property type="term" value="F:iron ion binding"/>
    <property type="evidence" value="ECO:0007669"/>
    <property type="project" value="InterPro"/>
</dbReference>
<keyword evidence="4 12" id="KW-0349">Heme</keyword>
<dbReference type="AlphaFoldDB" id="A0AAD5G3Z3"/>
<dbReference type="PANTHER" id="PTHR47944">
    <property type="entry name" value="CYTOCHROME P450 98A9"/>
    <property type="match status" value="1"/>
</dbReference>
<dbReference type="Proteomes" id="UP001206925">
    <property type="component" value="Unassembled WGS sequence"/>
</dbReference>
<dbReference type="GO" id="GO:0016020">
    <property type="term" value="C:membrane"/>
    <property type="evidence" value="ECO:0007669"/>
    <property type="project" value="UniProtKB-SubCell"/>
</dbReference>
<evidence type="ECO:0000256" key="3">
    <source>
        <dbReference type="ARBA" id="ARBA00010617"/>
    </source>
</evidence>
<evidence type="ECO:0000256" key="5">
    <source>
        <dbReference type="ARBA" id="ARBA00022692"/>
    </source>
</evidence>
<organism evidence="14 15">
    <name type="scientific">Ambrosia artemisiifolia</name>
    <name type="common">Common ragweed</name>
    <dbReference type="NCBI Taxonomy" id="4212"/>
    <lineage>
        <taxon>Eukaryota</taxon>
        <taxon>Viridiplantae</taxon>
        <taxon>Streptophyta</taxon>
        <taxon>Embryophyta</taxon>
        <taxon>Tracheophyta</taxon>
        <taxon>Spermatophyta</taxon>
        <taxon>Magnoliopsida</taxon>
        <taxon>eudicotyledons</taxon>
        <taxon>Gunneridae</taxon>
        <taxon>Pentapetalae</taxon>
        <taxon>asterids</taxon>
        <taxon>campanulids</taxon>
        <taxon>Asterales</taxon>
        <taxon>Asteraceae</taxon>
        <taxon>Asteroideae</taxon>
        <taxon>Heliantheae alliance</taxon>
        <taxon>Heliantheae</taxon>
        <taxon>Ambrosia</taxon>
    </lineage>
</organism>
<dbReference type="GO" id="GO:0020037">
    <property type="term" value="F:heme binding"/>
    <property type="evidence" value="ECO:0007669"/>
    <property type="project" value="InterPro"/>
</dbReference>
<comment type="similarity">
    <text evidence="3 13">Belongs to the cytochrome P450 family.</text>
</comment>
<evidence type="ECO:0000256" key="4">
    <source>
        <dbReference type="ARBA" id="ARBA00022617"/>
    </source>
</evidence>
<evidence type="ECO:0000256" key="2">
    <source>
        <dbReference type="ARBA" id="ARBA00004167"/>
    </source>
</evidence>
<keyword evidence="10 13" id="KW-0503">Monooxygenase</keyword>
<evidence type="ECO:0000256" key="13">
    <source>
        <dbReference type="RuleBase" id="RU000461"/>
    </source>
</evidence>
<comment type="subcellular location">
    <subcellularLocation>
        <location evidence="2">Membrane</location>
        <topology evidence="2">Single-pass membrane protein</topology>
    </subcellularLocation>
</comment>
<dbReference type="InterPro" id="IPR036396">
    <property type="entry name" value="Cyt_P450_sf"/>
</dbReference>
<dbReference type="InterPro" id="IPR001128">
    <property type="entry name" value="Cyt_P450"/>
</dbReference>
<dbReference type="InterPro" id="IPR002401">
    <property type="entry name" value="Cyt_P450_E_grp-I"/>
</dbReference>
<keyword evidence="6 12" id="KW-0479">Metal-binding</keyword>
<evidence type="ECO:0000256" key="1">
    <source>
        <dbReference type="ARBA" id="ARBA00001971"/>
    </source>
</evidence>
<dbReference type="GO" id="GO:0016705">
    <property type="term" value="F:oxidoreductase activity, acting on paired donors, with incorporation or reduction of molecular oxygen"/>
    <property type="evidence" value="ECO:0007669"/>
    <property type="project" value="InterPro"/>
</dbReference>
<keyword evidence="15" id="KW-1185">Reference proteome</keyword>
<dbReference type="PANTHER" id="PTHR47944:SF17">
    <property type="entry name" value="3,9-DIHYDROXYPTEROCARPAN 6A-MONOOXYGENASE"/>
    <property type="match status" value="1"/>
</dbReference>
<proteinExistence type="inferred from homology"/>
<accession>A0AAD5G3Z3</accession>
<feature type="binding site" description="axial binding residue" evidence="12">
    <location>
        <position position="77"/>
    </location>
    <ligand>
        <name>heme</name>
        <dbReference type="ChEBI" id="CHEBI:30413"/>
    </ligand>
    <ligandPart>
        <name>Fe</name>
        <dbReference type="ChEBI" id="CHEBI:18248"/>
    </ligandPart>
</feature>
<dbReference type="Pfam" id="PF00067">
    <property type="entry name" value="p450"/>
    <property type="match status" value="1"/>
</dbReference>
<dbReference type="InterPro" id="IPR017972">
    <property type="entry name" value="Cyt_P450_CS"/>
</dbReference>
<keyword evidence="7" id="KW-1133">Transmembrane helix</keyword>
<comment type="caution">
    <text evidence="14">The sequence shown here is derived from an EMBL/GenBank/DDBJ whole genome shotgun (WGS) entry which is preliminary data.</text>
</comment>
<evidence type="ECO:0000256" key="11">
    <source>
        <dbReference type="ARBA" id="ARBA00023136"/>
    </source>
</evidence>
<keyword evidence="9 12" id="KW-0408">Iron</keyword>
<keyword evidence="5" id="KW-0812">Transmembrane</keyword>
<keyword evidence="11" id="KW-0472">Membrane</keyword>
<evidence type="ECO:0000256" key="12">
    <source>
        <dbReference type="PIRSR" id="PIRSR602401-1"/>
    </source>
</evidence>
<dbReference type="GO" id="GO:0004497">
    <property type="term" value="F:monooxygenase activity"/>
    <property type="evidence" value="ECO:0007669"/>
    <property type="project" value="UniProtKB-KW"/>
</dbReference>
<comment type="cofactor">
    <cofactor evidence="1 12">
        <name>heme</name>
        <dbReference type="ChEBI" id="CHEBI:30413"/>
    </cofactor>
</comment>
<gene>
    <name evidence="14" type="ORF">M8C21_010785</name>
</gene>
<evidence type="ECO:0000313" key="15">
    <source>
        <dbReference type="Proteomes" id="UP001206925"/>
    </source>
</evidence>
<name>A0AAD5G3Z3_AMBAR</name>
<dbReference type="PRINTS" id="PR00463">
    <property type="entry name" value="EP450I"/>
</dbReference>
<evidence type="ECO:0000256" key="10">
    <source>
        <dbReference type="ARBA" id="ARBA00023033"/>
    </source>
</evidence>
<dbReference type="SUPFAM" id="SSF48264">
    <property type="entry name" value="Cytochrome P450"/>
    <property type="match status" value="1"/>
</dbReference>
<reference evidence="14" key="1">
    <citation type="submission" date="2022-06" db="EMBL/GenBank/DDBJ databases">
        <title>Uncovering the hologenomic basis of an extraordinary plant invasion.</title>
        <authorList>
            <person name="Bieker V.C."/>
            <person name="Martin M.D."/>
            <person name="Gilbert T."/>
            <person name="Hodgins K."/>
            <person name="Battlay P."/>
            <person name="Petersen B."/>
            <person name="Wilson J."/>
        </authorList>
    </citation>
    <scope>NUCLEOTIDE SEQUENCE</scope>
    <source>
        <strain evidence="14">AA19_3_7</strain>
        <tissue evidence="14">Leaf</tissue>
    </source>
</reference>
<evidence type="ECO:0000256" key="6">
    <source>
        <dbReference type="ARBA" id="ARBA00022723"/>
    </source>
</evidence>